<accession>A0A0R3N7F2</accession>
<comment type="caution">
    <text evidence="1">The sequence shown here is derived from an EMBL/GenBank/DDBJ whole genome shotgun (WGS) entry which is preliminary data.</text>
</comment>
<gene>
    <name evidence="1" type="ORF">CQ14_21260</name>
</gene>
<dbReference type="AlphaFoldDB" id="A0A0R3N7F2"/>
<protein>
    <submittedName>
        <fullName evidence="1">Uncharacterized protein</fullName>
    </submittedName>
</protein>
<proteinExistence type="predicted"/>
<sequence length="73" mass="7963">MSAFGMVIASAIGNLIKARSISANAAVMHDQAFLHSPALHPDGCGWSKRLFKKDGPFRLPPIIALERELSFAW</sequence>
<dbReference type="EMBL" id="LLYB01000047">
    <property type="protein sequence ID" value="KRR26207.1"/>
    <property type="molecule type" value="Genomic_DNA"/>
</dbReference>
<organism evidence="1 2">
    <name type="scientific">Bradyrhizobium lablabi</name>
    <dbReference type="NCBI Taxonomy" id="722472"/>
    <lineage>
        <taxon>Bacteria</taxon>
        <taxon>Pseudomonadati</taxon>
        <taxon>Pseudomonadota</taxon>
        <taxon>Alphaproteobacteria</taxon>
        <taxon>Hyphomicrobiales</taxon>
        <taxon>Nitrobacteraceae</taxon>
        <taxon>Bradyrhizobium</taxon>
    </lineage>
</organism>
<evidence type="ECO:0000313" key="1">
    <source>
        <dbReference type="EMBL" id="KRR26207.1"/>
    </source>
</evidence>
<dbReference type="Proteomes" id="UP000051660">
    <property type="component" value="Unassembled WGS sequence"/>
</dbReference>
<name>A0A0R3N7F2_9BRAD</name>
<reference evidence="1 2" key="1">
    <citation type="submission" date="2014-03" db="EMBL/GenBank/DDBJ databases">
        <title>Bradyrhizobium valentinum sp. nov., isolated from effective nodules of Lupinus mariae-josephae, a lupine endemic of basic-lime soils in Eastern Spain.</title>
        <authorList>
            <person name="Duran D."/>
            <person name="Rey L."/>
            <person name="Navarro A."/>
            <person name="Busquets A."/>
            <person name="Imperial J."/>
            <person name="Ruiz-Argueso T."/>
        </authorList>
    </citation>
    <scope>NUCLEOTIDE SEQUENCE [LARGE SCALE GENOMIC DNA]</scope>
    <source>
        <strain evidence="1 2">CCBAU 23086</strain>
    </source>
</reference>
<evidence type="ECO:0000313" key="2">
    <source>
        <dbReference type="Proteomes" id="UP000051660"/>
    </source>
</evidence>